<protein>
    <submittedName>
        <fullName evidence="15">Uncharacterized integral membrane endopeptidase Bmul_2226</fullName>
    </submittedName>
</protein>
<feature type="transmembrane region" description="Helical" evidence="12">
    <location>
        <begin position="291"/>
        <end position="310"/>
    </location>
</feature>
<feature type="transmembrane region" description="Helical" evidence="12">
    <location>
        <begin position="175"/>
        <end position="194"/>
    </location>
</feature>
<gene>
    <name evidence="15" type="ORF">MNBD_GAMMA14-1251</name>
</gene>
<dbReference type="FunFam" id="3.30.2010.10:FF:000002">
    <property type="entry name" value="CAAX prenyl protease"/>
    <property type="match status" value="1"/>
</dbReference>
<evidence type="ECO:0000256" key="2">
    <source>
        <dbReference type="ARBA" id="ARBA00004477"/>
    </source>
</evidence>
<evidence type="ECO:0000256" key="6">
    <source>
        <dbReference type="ARBA" id="ARBA00022801"/>
    </source>
</evidence>
<sequence>MNTFSWIFVIALAASLGIKLWLAQRQIRAVSRNRDKVPDAFADKIPLEAHQKAADYTLANTRLGRLELVWGSLLLLGWTLGGGLQWLGELWQTFGWSTIPTGVALMISAFVIMALLDLPFSLYHTFVLEERFGFNKTTLATWLGDIVKQTLLMLILGVPLAWAALWLMQESGHLWWLWLWLLWSGFSLLMMWAYPAVIAPLFNKFTLLDDEKLQQRIQSLLNRCGFKSKGVYVMDGSRRSGHGNAYFTGMGQNKRIVFFDTLLETLDTDEIEAVLAHELGHFKRKHVQKRIATMMLMSLAGLAVLGWLIQQPWFYQGLGVQTPSNVLALLLFMMVSPVFTFFMQPLSSWFSRKHEFEADDYAAQQASASDLIHALVKMYKENASTLTPDPLYSAFYDSHPPAPVRIAHLSGKTG</sequence>
<keyword evidence="7" id="KW-0256">Endoplasmic reticulum</keyword>
<keyword evidence="3" id="KW-0645">Protease</keyword>
<evidence type="ECO:0000313" key="15">
    <source>
        <dbReference type="EMBL" id="VAW78175.1"/>
    </source>
</evidence>
<dbReference type="Pfam" id="PF16491">
    <property type="entry name" value="Peptidase_M48_N"/>
    <property type="match status" value="1"/>
</dbReference>
<feature type="transmembrane region" description="Helical" evidence="12">
    <location>
        <begin position="6"/>
        <end position="22"/>
    </location>
</feature>
<dbReference type="EMBL" id="UOFM01000248">
    <property type="protein sequence ID" value="VAW78175.1"/>
    <property type="molecule type" value="Genomic_DNA"/>
</dbReference>
<dbReference type="PANTHER" id="PTHR10120">
    <property type="entry name" value="CAAX PRENYL PROTEASE 1"/>
    <property type="match status" value="1"/>
</dbReference>
<evidence type="ECO:0000256" key="12">
    <source>
        <dbReference type="SAM" id="Phobius"/>
    </source>
</evidence>
<dbReference type="GO" id="GO:0046872">
    <property type="term" value="F:metal ion binding"/>
    <property type="evidence" value="ECO:0007669"/>
    <property type="project" value="UniProtKB-KW"/>
</dbReference>
<evidence type="ECO:0000256" key="4">
    <source>
        <dbReference type="ARBA" id="ARBA00022692"/>
    </source>
</evidence>
<evidence type="ECO:0000256" key="11">
    <source>
        <dbReference type="ARBA" id="ARBA00023136"/>
    </source>
</evidence>
<accession>A0A3B0YBE8</accession>
<dbReference type="InterPro" id="IPR027057">
    <property type="entry name" value="CAXX_Prtase_1"/>
</dbReference>
<keyword evidence="4 12" id="KW-0812">Transmembrane</keyword>
<dbReference type="Pfam" id="PF01435">
    <property type="entry name" value="Peptidase_M48"/>
    <property type="match status" value="1"/>
</dbReference>
<keyword evidence="6" id="KW-0378">Hydrolase</keyword>
<evidence type="ECO:0000259" key="14">
    <source>
        <dbReference type="Pfam" id="PF16491"/>
    </source>
</evidence>
<evidence type="ECO:0000256" key="1">
    <source>
        <dbReference type="ARBA" id="ARBA00001947"/>
    </source>
</evidence>
<proteinExistence type="predicted"/>
<dbReference type="GO" id="GO:0071586">
    <property type="term" value="P:CAAX-box protein processing"/>
    <property type="evidence" value="ECO:0007669"/>
    <property type="project" value="InterPro"/>
</dbReference>
<comment type="subcellular location">
    <subcellularLocation>
        <location evidence="2">Endoplasmic reticulum membrane</location>
        <topology evidence="2">Multi-pass membrane protein</topology>
    </subcellularLocation>
</comment>
<evidence type="ECO:0000256" key="5">
    <source>
        <dbReference type="ARBA" id="ARBA00022723"/>
    </source>
</evidence>
<feature type="transmembrane region" description="Helical" evidence="12">
    <location>
        <begin position="151"/>
        <end position="169"/>
    </location>
</feature>
<evidence type="ECO:0000256" key="8">
    <source>
        <dbReference type="ARBA" id="ARBA00022833"/>
    </source>
</evidence>
<evidence type="ECO:0000256" key="3">
    <source>
        <dbReference type="ARBA" id="ARBA00022670"/>
    </source>
</evidence>
<comment type="cofactor">
    <cofactor evidence="1">
        <name>Zn(2+)</name>
        <dbReference type="ChEBI" id="CHEBI:29105"/>
    </cofactor>
</comment>
<reference evidence="15" key="1">
    <citation type="submission" date="2018-06" db="EMBL/GenBank/DDBJ databases">
        <authorList>
            <person name="Zhirakovskaya E."/>
        </authorList>
    </citation>
    <scope>NUCLEOTIDE SEQUENCE</scope>
</reference>
<keyword evidence="11 12" id="KW-0472">Membrane</keyword>
<keyword evidence="10" id="KW-0482">Metalloprotease</keyword>
<keyword evidence="9 12" id="KW-1133">Transmembrane helix</keyword>
<evidence type="ECO:0000256" key="9">
    <source>
        <dbReference type="ARBA" id="ARBA00022989"/>
    </source>
</evidence>
<evidence type="ECO:0000256" key="7">
    <source>
        <dbReference type="ARBA" id="ARBA00022824"/>
    </source>
</evidence>
<dbReference type="Gene3D" id="3.30.2010.10">
    <property type="entry name" value="Metalloproteases ('zincins'), catalytic domain"/>
    <property type="match status" value="1"/>
</dbReference>
<dbReference type="InterPro" id="IPR001915">
    <property type="entry name" value="Peptidase_M48"/>
</dbReference>
<feature type="transmembrane region" description="Helical" evidence="12">
    <location>
        <begin position="322"/>
        <end position="343"/>
    </location>
</feature>
<dbReference type="InterPro" id="IPR032456">
    <property type="entry name" value="Peptidase_M48_N"/>
</dbReference>
<feature type="domain" description="CAAX prenyl protease 1 N-terminal" evidence="14">
    <location>
        <begin position="26"/>
        <end position="204"/>
    </location>
</feature>
<dbReference type="GO" id="GO:0004222">
    <property type="term" value="F:metalloendopeptidase activity"/>
    <property type="evidence" value="ECO:0007669"/>
    <property type="project" value="InterPro"/>
</dbReference>
<dbReference type="GO" id="GO:0005789">
    <property type="term" value="C:endoplasmic reticulum membrane"/>
    <property type="evidence" value="ECO:0007669"/>
    <property type="project" value="UniProtKB-SubCell"/>
</dbReference>
<keyword evidence="5" id="KW-0479">Metal-binding</keyword>
<feature type="transmembrane region" description="Helical" evidence="12">
    <location>
        <begin position="94"/>
        <end position="116"/>
    </location>
</feature>
<name>A0A3B0YBE8_9ZZZZ</name>
<feature type="domain" description="Peptidase M48" evidence="13">
    <location>
        <begin position="209"/>
        <end position="411"/>
    </location>
</feature>
<evidence type="ECO:0000259" key="13">
    <source>
        <dbReference type="Pfam" id="PF01435"/>
    </source>
</evidence>
<dbReference type="CDD" id="cd07343">
    <property type="entry name" value="M48A_Zmpste24p_like"/>
    <property type="match status" value="1"/>
</dbReference>
<organism evidence="15">
    <name type="scientific">hydrothermal vent metagenome</name>
    <dbReference type="NCBI Taxonomy" id="652676"/>
    <lineage>
        <taxon>unclassified sequences</taxon>
        <taxon>metagenomes</taxon>
        <taxon>ecological metagenomes</taxon>
    </lineage>
</organism>
<feature type="transmembrane region" description="Helical" evidence="12">
    <location>
        <begin position="68"/>
        <end position="88"/>
    </location>
</feature>
<evidence type="ECO:0000256" key="10">
    <source>
        <dbReference type="ARBA" id="ARBA00023049"/>
    </source>
</evidence>
<dbReference type="AlphaFoldDB" id="A0A3B0YBE8"/>
<keyword evidence="8" id="KW-0862">Zinc</keyword>